<gene>
    <name evidence="1" type="ordered locus">Nhal_1385</name>
</gene>
<dbReference type="RefSeq" id="WP_013032427.1">
    <property type="nucleotide sequence ID" value="NC_013960.1"/>
</dbReference>
<dbReference type="Pfam" id="PF19991">
    <property type="entry name" value="HMA_2"/>
    <property type="match status" value="1"/>
</dbReference>
<organism evidence="1 2">
    <name type="scientific">Nitrosococcus halophilus (strain Nc4)</name>
    <dbReference type="NCBI Taxonomy" id="472759"/>
    <lineage>
        <taxon>Bacteria</taxon>
        <taxon>Pseudomonadati</taxon>
        <taxon>Pseudomonadota</taxon>
        <taxon>Gammaproteobacteria</taxon>
        <taxon>Chromatiales</taxon>
        <taxon>Chromatiaceae</taxon>
        <taxon>Nitrosococcus</taxon>
    </lineage>
</organism>
<dbReference type="HOGENOM" id="CLU_2355132_0_0_6"/>
<proteinExistence type="predicted"/>
<dbReference type="AlphaFoldDB" id="D5C0X9"/>
<dbReference type="EMBL" id="CP001798">
    <property type="protein sequence ID" value="ADE14536.1"/>
    <property type="molecule type" value="Genomic_DNA"/>
</dbReference>
<reference evidence="2" key="1">
    <citation type="submission" date="2010-04" db="EMBL/GenBank/DDBJ databases">
        <title>Complete genome sequence of Nitrosococcus halophilus Nc4, a salt-adapted, aerobic obligate ammonia-oxidizing sulfur purple bacterium.</title>
        <authorList>
            <consortium name="US DOE Joint Genome Institute"/>
            <person name="Campbell M.A."/>
            <person name="Malfatti S.A."/>
            <person name="Chain P.S.G."/>
            <person name="Heidelberg J.F."/>
            <person name="Ward B.B."/>
            <person name="Klotz M.G."/>
        </authorList>
    </citation>
    <scope>NUCLEOTIDE SEQUENCE [LARGE SCALE GENOMIC DNA]</scope>
    <source>
        <strain evidence="2">Nc4</strain>
    </source>
</reference>
<protein>
    <recommendedName>
        <fullName evidence="3">Heavy metal translocating P-type ATPase</fullName>
    </recommendedName>
</protein>
<name>D5C0X9_NITHN</name>
<keyword evidence="2" id="KW-1185">Reference proteome</keyword>
<evidence type="ECO:0008006" key="3">
    <source>
        <dbReference type="Google" id="ProtNLM"/>
    </source>
</evidence>
<dbReference type="OrthoDB" id="2887217at2"/>
<dbReference type="Proteomes" id="UP000001844">
    <property type="component" value="Chromosome"/>
</dbReference>
<sequence length="97" mass="10685">MKIAEGVRVTSFVPGRVRLRFQLLKGNTELAQTVKDEVALVPGIKQVEASEISSSILVVYDKQQITSPDSVQALITTLKRLFPGVELGQLETFLESQ</sequence>
<accession>D5C0X9</accession>
<evidence type="ECO:0000313" key="2">
    <source>
        <dbReference type="Proteomes" id="UP000001844"/>
    </source>
</evidence>
<dbReference type="STRING" id="472759.Nhal_1385"/>
<dbReference type="KEGG" id="nhl:Nhal_1385"/>
<evidence type="ECO:0000313" key="1">
    <source>
        <dbReference type="EMBL" id="ADE14536.1"/>
    </source>
</evidence>